<comment type="caution">
    <text evidence="1">The sequence shown here is derived from an EMBL/GenBank/DDBJ whole genome shotgun (WGS) entry which is preliminary data.</text>
</comment>
<protein>
    <submittedName>
        <fullName evidence="1">Pol-like protein</fullName>
    </submittedName>
</protein>
<organism evidence="1 2">
    <name type="scientific">Daphnia magna</name>
    <dbReference type="NCBI Taxonomy" id="35525"/>
    <lineage>
        <taxon>Eukaryota</taxon>
        <taxon>Metazoa</taxon>
        <taxon>Ecdysozoa</taxon>
        <taxon>Arthropoda</taxon>
        <taxon>Crustacea</taxon>
        <taxon>Branchiopoda</taxon>
        <taxon>Diplostraca</taxon>
        <taxon>Cladocera</taxon>
        <taxon>Anomopoda</taxon>
        <taxon>Daphniidae</taxon>
        <taxon>Daphnia</taxon>
    </lineage>
</organism>
<reference evidence="1 2" key="1">
    <citation type="submission" date="2016-03" db="EMBL/GenBank/DDBJ databases">
        <title>EvidentialGene: Evidence-directed Construction of Genes on Genomes.</title>
        <authorList>
            <person name="Gilbert D.G."/>
            <person name="Choi J.-H."/>
            <person name="Mockaitis K."/>
            <person name="Colbourne J."/>
            <person name="Pfrender M."/>
        </authorList>
    </citation>
    <scope>NUCLEOTIDE SEQUENCE [LARGE SCALE GENOMIC DNA]</scope>
    <source>
        <strain evidence="1 2">Xinb3</strain>
        <tissue evidence="1">Complete organism</tissue>
    </source>
</reference>
<evidence type="ECO:0000313" key="1">
    <source>
        <dbReference type="EMBL" id="KZS02049.1"/>
    </source>
</evidence>
<proteinExistence type="predicted"/>
<dbReference type="AlphaFoldDB" id="A0A164J718"/>
<dbReference type="EMBL" id="LRGB01005454">
    <property type="protein sequence ID" value="KZS02049.1"/>
    <property type="molecule type" value="Genomic_DNA"/>
</dbReference>
<name>A0A164J718_9CRUS</name>
<accession>A0A164J718</accession>
<keyword evidence="2" id="KW-1185">Reference proteome</keyword>
<sequence>MRNLFNVLTPKKYGPNTHTLATLFKEIVHTKMNYVIIDYGVTSSTNFAKIDIASHEIVLNPLR</sequence>
<evidence type="ECO:0000313" key="2">
    <source>
        <dbReference type="Proteomes" id="UP000076858"/>
    </source>
</evidence>
<dbReference type="Proteomes" id="UP000076858">
    <property type="component" value="Unassembled WGS sequence"/>
</dbReference>
<gene>
    <name evidence="1" type="ORF">APZ42_001065</name>
</gene>